<reference evidence="3 4" key="1">
    <citation type="submission" date="2018-08" db="EMBL/GenBank/DDBJ databases">
        <title>Aeromicrobium sp. M2KJ-4, whole genome shotgun sequence.</title>
        <authorList>
            <person name="Tuo L."/>
        </authorList>
    </citation>
    <scope>NUCLEOTIDE SEQUENCE [LARGE SCALE GENOMIC DNA]</scope>
    <source>
        <strain evidence="3 4">M2KJ-4</strain>
    </source>
</reference>
<evidence type="ECO:0000256" key="1">
    <source>
        <dbReference type="ARBA" id="ARBA00022729"/>
    </source>
</evidence>
<dbReference type="Gene3D" id="3.40.190.10">
    <property type="entry name" value="Periplasmic binding protein-like II"/>
    <property type="match status" value="2"/>
</dbReference>
<proteinExistence type="predicted"/>
<evidence type="ECO:0000313" key="4">
    <source>
        <dbReference type="Proteomes" id="UP000265581"/>
    </source>
</evidence>
<dbReference type="PANTHER" id="PTHR30006">
    <property type="entry name" value="THIAMINE-BINDING PERIPLASMIC PROTEIN-RELATED"/>
    <property type="match status" value="1"/>
</dbReference>
<dbReference type="Proteomes" id="UP000265581">
    <property type="component" value="Unassembled WGS sequence"/>
</dbReference>
<dbReference type="Pfam" id="PF13531">
    <property type="entry name" value="SBP_bac_11"/>
    <property type="match status" value="1"/>
</dbReference>
<sequence>MRKSVLRLGALAVGAALTMSACGGGGSDSAKGPVKGDWKAVVAAADKEGSVLLYSSQNPVRLDALKAAFTKKYPKIKMEYIRGTDAELNPKIEVENRTGKGSADVHMVTDPSWIENAADSGTFSTDIVGPDFDAKEFDRSKNVIKDKFFLTSAAVFAMGWNTKDVPDGFATPQDMLDPKYSGKIGIVNPQGIAAYVDFFTFYEKNFGPDFLEKLAKLKPRIYPSALGIAQALTSGEVAAAPGVQPLVAEVESGAPVDWKLPDPAWGTPWYSHVLSAAPHPNAAQVLADFMITPEGQSALNTGYASVFGKTDGAVADASDVKLPDPKELTAEKIASYQQKWEKLFLK</sequence>
<evidence type="ECO:0000313" key="3">
    <source>
        <dbReference type="EMBL" id="REK72690.1"/>
    </source>
</evidence>
<comment type="caution">
    <text evidence="3">The sequence shown here is derived from an EMBL/GenBank/DDBJ whole genome shotgun (WGS) entry which is preliminary data.</text>
</comment>
<dbReference type="PROSITE" id="PS51257">
    <property type="entry name" value="PROKAR_LIPOPROTEIN"/>
    <property type="match status" value="1"/>
</dbReference>
<evidence type="ECO:0000256" key="2">
    <source>
        <dbReference type="SAM" id="SignalP"/>
    </source>
</evidence>
<dbReference type="SUPFAM" id="SSF53850">
    <property type="entry name" value="Periplasmic binding protein-like II"/>
    <property type="match status" value="1"/>
</dbReference>
<feature type="signal peptide" evidence="2">
    <location>
        <begin position="1"/>
        <end position="21"/>
    </location>
</feature>
<keyword evidence="1 2" id="KW-0732">Signal</keyword>
<name>A0A371PB51_9ACTN</name>
<dbReference type="EMBL" id="QUBR01000001">
    <property type="protein sequence ID" value="REK72690.1"/>
    <property type="molecule type" value="Genomic_DNA"/>
</dbReference>
<feature type="chain" id="PRO_5038705582" evidence="2">
    <location>
        <begin position="22"/>
        <end position="346"/>
    </location>
</feature>
<accession>A0A371PB51</accession>
<dbReference type="RefSeq" id="WP_119702802.1">
    <property type="nucleotide sequence ID" value="NZ_JBHSOI010000001.1"/>
</dbReference>
<organism evidence="3 4">
    <name type="scientific">Aeromicrobium endophyticum</name>
    <dbReference type="NCBI Taxonomy" id="2292704"/>
    <lineage>
        <taxon>Bacteria</taxon>
        <taxon>Bacillati</taxon>
        <taxon>Actinomycetota</taxon>
        <taxon>Actinomycetes</taxon>
        <taxon>Propionibacteriales</taxon>
        <taxon>Nocardioidaceae</taxon>
        <taxon>Aeromicrobium</taxon>
    </lineage>
</organism>
<gene>
    <name evidence="3" type="ORF">DX116_03540</name>
</gene>
<dbReference type="AlphaFoldDB" id="A0A371PB51"/>
<protein>
    <submittedName>
        <fullName evidence="3">Extracellular solute-binding protein</fullName>
    </submittedName>
</protein>
<dbReference type="OrthoDB" id="3564681at2"/>
<keyword evidence="4" id="KW-1185">Reference proteome</keyword>